<evidence type="ECO:0000259" key="4">
    <source>
        <dbReference type="Pfam" id="PF02357"/>
    </source>
</evidence>
<keyword evidence="2" id="KW-0805">Transcription regulation</keyword>
<keyword evidence="3" id="KW-0804">Transcription</keyword>
<name>A0A7X3D3B0_9FLAO</name>
<sequence>MEQWYVLKVKQGYEKKVTEGLTKMNIQVYCPIVKEVRFWSDRKKTVETPLIKSYVFIKSTEANRSTAFSVHGVERYLFWLGKPAIVRNEEIEVLKDWVSNDAVEDVVYAQLQPGDRATIRRGLLKDQVAIVRHVGKTRVSLVLEDMGIVVNARLKEVV</sequence>
<evidence type="ECO:0000256" key="3">
    <source>
        <dbReference type="ARBA" id="ARBA00023163"/>
    </source>
</evidence>
<accession>A0A7X3D3B0</accession>
<dbReference type="Gene3D" id="3.30.70.940">
    <property type="entry name" value="NusG, N-terminal domain"/>
    <property type="match status" value="1"/>
</dbReference>
<dbReference type="PANTHER" id="PTHR30265:SF4">
    <property type="entry name" value="KOW MOTIF FAMILY PROTEIN, EXPRESSED"/>
    <property type="match status" value="1"/>
</dbReference>
<dbReference type="CDD" id="cd09895">
    <property type="entry name" value="NGN_SP_UpxY"/>
    <property type="match status" value="1"/>
</dbReference>
<keyword evidence="1" id="KW-0889">Transcription antitermination</keyword>
<comment type="caution">
    <text evidence="5">The sequence shown here is derived from an EMBL/GenBank/DDBJ whole genome shotgun (WGS) entry which is preliminary data.</text>
</comment>
<protein>
    <submittedName>
        <fullName evidence="5">UpxY family transcription antiterminator</fullName>
    </submittedName>
</protein>
<proteinExistence type="predicted"/>
<dbReference type="InterPro" id="IPR006645">
    <property type="entry name" value="NGN-like_dom"/>
</dbReference>
<keyword evidence="6" id="KW-1185">Reference proteome</keyword>
<dbReference type="InterPro" id="IPR043425">
    <property type="entry name" value="NusG-like"/>
</dbReference>
<dbReference type="GO" id="GO:0031564">
    <property type="term" value="P:transcription antitermination"/>
    <property type="evidence" value="ECO:0007669"/>
    <property type="project" value="UniProtKB-KW"/>
</dbReference>
<dbReference type="RefSeq" id="WP_155601212.1">
    <property type="nucleotide sequence ID" value="NZ_RCNR01000066.1"/>
</dbReference>
<evidence type="ECO:0000256" key="1">
    <source>
        <dbReference type="ARBA" id="ARBA00022814"/>
    </source>
</evidence>
<dbReference type="EMBL" id="RCNR01000066">
    <property type="protein sequence ID" value="MUH38104.1"/>
    <property type="molecule type" value="Genomic_DNA"/>
</dbReference>
<dbReference type="NCBIfam" id="NF033644">
    <property type="entry name" value="antiterm_UpxY"/>
    <property type="match status" value="1"/>
</dbReference>
<dbReference type="Proteomes" id="UP000540519">
    <property type="component" value="Unassembled WGS sequence"/>
</dbReference>
<dbReference type="PANTHER" id="PTHR30265">
    <property type="entry name" value="RHO-INTERACTING TRANSCRIPTION TERMINATION FACTOR NUSG"/>
    <property type="match status" value="1"/>
</dbReference>
<evidence type="ECO:0000313" key="5">
    <source>
        <dbReference type="EMBL" id="MUH38104.1"/>
    </source>
</evidence>
<feature type="domain" description="NusG-like N-terminal" evidence="4">
    <location>
        <begin position="3"/>
        <end position="94"/>
    </location>
</feature>
<organism evidence="5 6">
    <name type="scientific">Zobellia amurskyensis</name>
    <dbReference type="NCBI Taxonomy" id="248905"/>
    <lineage>
        <taxon>Bacteria</taxon>
        <taxon>Pseudomonadati</taxon>
        <taxon>Bacteroidota</taxon>
        <taxon>Flavobacteriia</taxon>
        <taxon>Flavobacteriales</taxon>
        <taxon>Flavobacteriaceae</taxon>
        <taxon>Zobellia</taxon>
    </lineage>
</organism>
<dbReference type="OrthoDB" id="9796143at2"/>
<dbReference type="GO" id="GO:0006354">
    <property type="term" value="P:DNA-templated transcription elongation"/>
    <property type="evidence" value="ECO:0007669"/>
    <property type="project" value="InterPro"/>
</dbReference>
<dbReference type="InterPro" id="IPR036735">
    <property type="entry name" value="NGN_dom_sf"/>
</dbReference>
<evidence type="ECO:0000313" key="6">
    <source>
        <dbReference type="Proteomes" id="UP000540519"/>
    </source>
</evidence>
<dbReference type="AlphaFoldDB" id="A0A7X3D3B0"/>
<dbReference type="SUPFAM" id="SSF82679">
    <property type="entry name" value="N-utilization substance G protein NusG, N-terminal domain"/>
    <property type="match status" value="1"/>
</dbReference>
<evidence type="ECO:0000256" key="2">
    <source>
        <dbReference type="ARBA" id="ARBA00023015"/>
    </source>
</evidence>
<dbReference type="Pfam" id="PF02357">
    <property type="entry name" value="NusG"/>
    <property type="match status" value="1"/>
</dbReference>
<reference evidence="5 6" key="1">
    <citation type="journal article" date="2019" name="Mar. Drugs">
        <title>Comparative Genomics and CAZyme Genome Repertoires of Marine Zobellia amurskyensis KMM 3526(T) and Zobellia laminariae KMM 3676(T).</title>
        <authorList>
            <person name="Chernysheva N."/>
            <person name="Bystritskaya E."/>
            <person name="Stenkova A."/>
            <person name="Golovkin I."/>
            <person name="Nedashkovskaya O."/>
            <person name="Isaeva M."/>
        </authorList>
    </citation>
    <scope>NUCLEOTIDE SEQUENCE [LARGE SCALE GENOMIC DNA]</scope>
    <source>
        <strain evidence="5 6">KMM 3526</strain>
    </source>
</reference>
<gene>
    <name evidence="5" type="ORF">D9O36_19805</name>
</gene>